<protein>
    <submittedName>
        <fullName evidence="2">Uncharacterized protein</fullName>
    </submittedName>
</protein>
<keyword evidence="1" id="KW-0812">Transmembrane</keyword>
<feature type="transmembrane region" description="Helical" evidence="1">
    <location>
        <begin position="6"/>
        <end position="26"/>
    </location>
</feature>
<name>A0A1R4IF93_9LACT</name>
<sequence length="112" mass="12796">MKNEEGSILISTLLFVSVTAMLIGGISRVISTQVTQLNQIHYSYEARSMISMTETILTKEFEDSQKLKNGKIKFNKGEVKISKQSDRRCLLEVSLADIKYTLTEEYVLDKRE</sequence>
<evidence type="ECO:0000313" key="3">
    <source>
        <dbReference type="Proteomes" id="UP000195611"/>
    </source>
</evidence>
<dbReference type="EMBL" id="FUKW01000013">
    <property type="protein sequence ID" value="SJN18416.1"/>
    <property type="molecule type" value="Genomic_DNA"/>
</dbReference>
<dbReference type="Proteomes" id="UP000195611">
    <property type="component" value="Unassembled WGS sequence"/>
</dbReference>
<organism evidence="2 3">
    <name type="scientific">Marinilactibacillus psychrotolerans 42ea</name>
    <dbReference type="NCBI Taxonomy" id="1255609"/>
    <lineage>
        <taxon>Bacteria</taxon>
        <taxon>Bacillati</taxon>
        <taxon>Bacillota</taxon>
        <taxon>Bacilli</taxon>
        <taxon>Lactobacillales</taxon>
        <taxon>Carnobacteriaceae</taxon>
        <taxon>Marinilactibacillus</taxon>
    </lineage>
</organism>
<keyword evidence="1" id="KW-0472">Membrane</keyword>
<gene>
    <name evidence="2" type="ORF">FM115_00800</name>
</gene>
<proteinExistence type="predicted"/>
<dbReference type="AlphaFoldDB" id="A0A1R4IF93"/>
<evidence type="ECO:0000256" key="1">
    <source>
        <dbReference type="SAM" id="Phobius"/>
    </source>
</evidence>
<accession>A0A1R4IF93</accession>
<dbReference type="RefSeq" id="WP_087056964.1">
    <property type="nucleotide sequence ID" value="NZ_FUKW01000013.1"/>
</dbReference>
<reference evidence="2 3" key="1">
    <citation type="submission" date="2017-02" db="EMBL/GenBank/DDBJ databases">
        <authorList>
            <person name="Peterson S.W."/>
        </authorList>
    </citation>
    <scope>NUCLEOTIDE SEQUENCE [LARGE SCALE GENOMIC DNA]</scope>
    <source>
        <strain evidence="2 3">42ea</strain>
    </source>
</reference>
<keyword evidence="1" id="KW-1133">Transmembrane helix</keyword>
<evidence type="ECO:0000313" key="2">
    <source>
        <dbReference type="EMBL" id="SJN18416.1"/>
    </source>
</evidence>